<dbReference type="InterPro" id="IPR002110">
    <property type="entry name" value="Ankyrin_rpt"/>
</dbReference>
<gene>
    <name evidence="4" type="ORF">TBRA_LOCUS7208</name>
</gene>
<proteinExistence type="predicted"/>
<dbReference type="Gene3D" id="1.25.40.20">
    <property type="entry name" value="Ankyrin repeat-containing domain"/>
    <property type="match status" value="1"/>
</dbReference>
<feature type="compositionally biased region" description="Basic residues" evidence="2">
    <location>
        <begin position="600"/>
        <end position="611"/>
    </location>
</feature>
<dbReference type="Proteomes" id="UP000479190">
    <property type="component" value="Unassembled WGS sequence"/>
</dbReference>
<sequence>MVCGGSSACAQVCLARLLRKLGRSRLLPLLLMLMLATATTYTYITSRTEYHNRSPSSSSSSSSSSGVMGPLNIRRAERSSSLLSALGSSSSSSSSRQTLDSRRVSGIHNARPACSSFSRTQHQHTASIEHNTNSIAGLDGRVTAEIATIRSDNDRAFTAMRAEIGRACVQSRAAAAAAPVADHDTCEVRVSGIPLSVDVTSSATAERIVSALELDRLRPHILSVREWAPRRRTPVAAPSTSNAVLDLEMKTMVIRFSSANARETFLAAAPKFQRLSTHAIFGIADDGRPNHLRANVIFTIRPSPSISEREQWPRQMRASVRTHTQAARIIHILCSWRRRRRRGCTSLYYILGEKKKRTRGGRRKEISRCVDEQKPMFKTFSQKHAGQANRNWTPSNRQYTTKTKGILHVDAHAILASLAQDLYFKNLPVSRRSLNIEVKVVRSTLHALSRVGLCDCVIRISFCDYRRPVEEIVHMLIQKGANIEARNKYGDTPLQAAISCFDVELARTLMKHGASLESLNEDRMFSRNFESIELKNFPLTLNIIEMLHLLQSVGYEVSLLIRLRMLKCWMRIRGNDTDHLIPEKTDQRSMGSGAREARMRTHARTHERKKPSTISSMPRKKAKRRKKKVEKRSRGIETSIVRAEARSCLWQAALHTYKKPRGRIDSNTAYFSLSQIETRRLAVARAIFLQDPMQSREYEESSKRERARRSTRRPPSPS</sequence>
<keyword evidence="5" id="KW-1185">Reference proteome</keyword>
<evidence type="ECO:0000256" key="1">
    <source>
        <dbReference type="PROSITE-ProRule" id="PRU00023"/>
    </source>
</evidence>
<feature type="compositionally biased region" description="Basic residues" evidence="2">
    <location>
        <begin position="618"/>
        <end position="631"/>
    </location>
</feature>
<dbReference type="PROSITE" id="PS50297">
    <property type="entry name" value="ANK_REP_REGION"/>
    <property type="match status" value="1"/>
</dbReference>
<keyword evidence="3" id="KW-0472">Membrane</keyword>
<keyword evidence="1" id="KW-0040">ANK repeat</keyword>
<evidence type="ECO:0000256" key="2">
    <source>
        <dbReference type="SAM" id="MobiDB-lite"/>
    </source>
</evidence>
<evidence type="ECO:0000256" key="3">
    <source>
        <dbReference type="SAM" id="Phobius"/>
    </source>
</evidence>
<feature type="compositionally biased region" description="Low complexity" evidence="2">
    <location>
        <begin position="54"/>
        <end position="65"/>
    </location>
</feature>
<feature type="compositionally biased region" description="Polar residues" evidence="2">
    <location>
        <begin position="115"/>
        <end position="131"/>
    </location>
</feature>
<feature type="region of interest" description="Disordered" evidence="2">
    <location>
        <begin position="692"/>
        <end position="718"/>
    </location>
</feature>
<dbReference type="PROSITE" id="PS50088">
    <property type="entry name" value="ANK_REPEAT"/>
    <property type="match status" value="1"/>
</dbReference>
<feature type="compositionally biased region" description="Basic and acidic residues" evidence="2">
    <location>
        <begin position="694"/>
        <end position="704"/>
    </location>
</feature>
<name>A0A6H5IIT8_9HYME</name>
<dbReference type="InterPro" id="IPR036770">
    <property type="entry name" value="Ankyrin_rpt-contain_sf"/>
</dbReference>
<keyword evidence="3" id="KW-1133">Transmembrane helix</keyword>
<feature type="region of interest" description="Disordered" evidence="2">
    <location>
        <begin position="110"/>
        <end position="131"/>
    </location>
</feature>
<evidence type="ECO:0000313" key="4">
    <source>
        <dbReference type="EMBL" id="CAB0035310.1"/>
    </source>
</evidence>
<dbReference type="EMBL" id="CADCXV010000778">
    <property type="protein sequence ID" value="CAB0035310.1"/>
    <property type="molecule type" value="Genomic_DNA"/>
</dbReference>
<dbReference type="AlphaFoldDB" id="A0A6H5IIT8"/>
<feature type="region of interest" description="Disordered" evidence="2">
    <location>
        <begin position="49"/>
        <end position="69"/>
    </location>
</feature>
<dbReference type="Pfam" id="PF13637">
    <property type="entry name" value="Ank_4"/>
    <property type="match status" value="1"/>
</dbReference>
<feature type="transmembrane region" description="Helical" evidence="3">
    <location>
        <begin position="26"/>
        <end position="44"/>
    </location>
</feature>
<feature type="region of interest" description="Disordered" evidence="2">
    <location>
        <begin position="580"/>
        <end position="635"/>
    </location>
</feature>
<reference evidence="4 5" key="1">
    <citation type="submission" date="2020-02" db="EMBL/GenBank/DDBJ databases">
        <authorList>
            <person name="Ferguson B K."/>
        </authorList>
    </citation>
    <scope>NUCLEOTIDE SEQUENCE [LARGE SCALE GENOMIC DNA]</scope>
</reference>
<accession>A0A6H5IIT8</accession>
<evidence type="ECO:0000313" key="5">
    <source>
        <dbReference type="Proteomes" id="UP000479190"/>
    </source>
</evidence>
<feature type="repeat" description="ANK" evidence="1">
    <location>
        <begin position="489"/>
        <end position="521"/>
    </location>
</feature>
<dbReference type="OrthoDB" id="194358at2759"/>
<protein>
    <submittedName>
        <fullName evidence="4">Uncharacterized protein</fullName>
    </submittedName>
</protein>
<keyword evidence="3" id="KW-0812">Transmembrane</keyword>
<dbReference type="SUPFAM" id="SSF48403">
    <property type="entry name" value="Ankyrin repeat"/>
    <property type="match status" value="1"/>
</dbReference>
<organism evidence="4 5">
    <name type="scientific">Trichogramma brassicae</name>
    <dbReference type="NCBI Taxonomy" id="86971"/>
    <lineage>
        <taxon>Eukaryota</taxon>
        <taxon>Metazoa</taxon>
        <taxon>Ecdysozoa</taxon>
        <taxon>Arthropoda</taxon>
        <taxon>Hexapoda</taxon>
        <taxon>Insecta</taxon>
        <taxon>Pterygota</taxon>
        <taxon>Neoptera</taxon>
        <taxon>Endopterygota</taxon>
        <taxon>Hymenoptera</taxon>
        <taxon>Apocrita</taxon>
        <taxon>Proctotrupomorpha</taxon>
        <taxon>Chalcidoidea</taxon>
        <taxon>Trichogrammatidae</taxon>
        <taxon>Trichogramma</taxon>
    </lineage>
</organism>